<name>A0ABN4CG79_9CORY</name>
<evidence type="ECO:0000313" key="7">
    <source>
        <dbReference type="EMBL" id="AHI20793.1"/>
    </source>
</evidence>
<dbReference type="Pfam" id="PF01979">
    <property type="entry name" value="Amidohydro_1"/>
    <property type="match status" value="1"/>
</dbReference>
<comment type="similarity">
    <text evidence="1 5">Belongs to the metallo-dependent hydrolases superfamily. NagA family.</text>
</comment>
<sequence length="395" mass="40236">MTVQPPSSTPAELFTGDISGLFYDGETTPRPATVTVRDGVIANIADDGDKGSAESWDGPVIVPGFIDLHNHGGAGGGFPTGTVGECTDAALYHRERGSTTLWASMVSAPGAELVAQAELLAGLAEQGLIDGIHMEGPFISACRCGAQNPVNIIDGDPHMFAEVIAAGRGYLKSITFAPETANSDEIFKLCAEHGIVASLGHTDADFATMADGIERGRAIGATVTATHLFNAMPQIHHRDPGAAAALISAGAHRDIGLEVIADGVHLDDGTVDMVLNAAPHNAFAITDAMAAAGKPDGEYVLGALGVTVVGGVARLTDGGAIAGGTSTLAEQFARRVNRGASIEQASAFVTGNAAKIAGKTGTLRVGDQADLVVFAKCGDATPEVSIVAGRAMHPR</sequence>
<protein>
    <submittedName>
        <fullName evidence="7">N-acetylglucosamine-6-phosphate deacetylase</fullName>
    </submittedName>
</protein>
<evidence type="ECO:0000259" key="6">
    <source>
        <dbReference type="Pfam" id="PF01979"/>
    </source>
</evidence>
<evidence type="ECO:0000256" key="1">
    <source>
        <dbReference type="ARBA" id="ARBA00010716"/>
    </source>
</evidence>
<keyword evidence="3 5" id="KW-0378">Hydrolase</keyword>
<dbReference type="Gene3D" id="2.30.40.10">
    <property type="entry name" value="Urease, subunit C, domain 1"/>
    <property type="match status" value="1"/>
</dbReference>
<evidence type="ECO:0000256" key="4">
    <source>
        <dbReference type="ARBA" id="ARBA00023277"/>
    </source>
</evidence>
<gene>
    <name evidence="7" type="ORF">CCASEI_11190</name>
</gene>
<dbReference type="GeneID" id="82878343"/>
<keyword evidence="2" id="KW-0479">Metal-binding</keyword>
<dbReference type="PANTHER" id="PTHR11113:SF14">
    <property type="entry name" value="N-ACETYLGLUCOSAMINE-6-PHOSPHATE DEACETYLASE"/>
    <property type="match status" value="1"/>
</dbReference>
<feature type="domain" description="Amidohydrolase-related" evidence="6">
    <location>
        <begin position="60"/>
        <end position="379"/>
    </location>
</feature>
<dbReference type="Gene3D" id="3.20.20.140">
    <property type="entry name" value="Metal-dependent hydrolases"/>
    <property type="match status" value="1"/>
</dbReference>
<organism evidence="7 8">
    <name type="scientific">Corynebacterium casei LMG S-19264</name>
    <dbReference type="NCBI Taxonomy" id="1285583"/>
    <lineage>
        <taxon>Bacteria</taxon>
        <taxon>Bacillati</taxon>
        <taxon>Actinomycetota</taxon>
        <taxon>Actinomycetes</taxon>
        <taxon>Mycobacteriales</taxon>
        <taxon>Corynebacteriaceae</taxon>
        <taxon>Corynebacterium</taxon>
    </lineage>
</organism>
<keyword evidence="8" id="KW-1185">Reference proteome</keyword>
<evidence type="ECO:0000313" key="8">
    <source>
        <dbReference type="Proteomes" id="UP000019226"/>
    </source>
</evidence>
<dbReference type="InterPro" id="IPR011059">
    <property type="entry name" value="Metal-dep_hydrolase_composite"/>
</dbReference>
<evidence type="ECO:0000256" key="5">
    <source>
        <dbReference type="PIRNR" id="PIRNR038994"/>
    </source>
</evidence>
<dbReference type="InterPro" id="IPR032466">
    <property type="entry name" value="Metal_Hydrolase"/>
</dbReference>
<dbReference type="EMBL" id="CP004350">
    <property type="protein sequence ID" value="AHI20793.1"/>
    <property type="molecule type" value="Genomic_DNA"/>
</dbReference>
<dbReference type="SUPFAM" id="SSF51338">
    <property type="entry name" value="Composite domain of metallo-dependent hydrolases"/>
    <property type="match status" value="1"/>
</dbReference>
<reference evidence="8" key="1">
    <citation type="submission" date="2013-02" db="EMBL/GenBank/DDBJ databases">
        <title>The complete genome sequence of Corynebacterium casei LMG S-19264 (=DSM 44701).</title>
        <authorList>
            <person name="Ruckert C."/>
            <person name="Albersmeier A."/>
            <person name="Kalinowski J."/>
        </authorList>
    </citation>
    <scope>NUCLEOTIDE SEQUENCE [LARGE SCALE GENOMIC DNA]</scope>
    <source>
        <strain evidence="8">LMG S-19264</strain>
    </source>
</reference>
<accession>A0ABN4CG79</accession>
<dbReference type="Proteomes" id="UP000019226">
    <property type="component" value="Chromosome"/>
</dbReference>
<dbReference type="PANTHER" id="PTHR11113">
    <property type="entry name" value="N-ACETYLGLUCOSAMINE-6-PHOSPHATE DEACETYLASE"/>
    <property type="match status" value="1"/>
</dbReference>
<evidence type="ECO:0000256" key="3">
    <source>
        <dbReference type="ARBA" id="ARBA00022801"/>
    </source>
</evidence>
<proteinExistence type="inferred from homology"/>
<dbReference type="InterPro" id="IPR006680">
    <property type="entry name" value="Amidohydro-rel"/>
</dbReference>
<dbReference type="SUPFAM" id="SSF51556">
    <property type="entry name" value="Metallo-dependent hydrolases"/>
    <property type="match status" value="1"/>
</dbReference>
<dbReference type="InterPro" id="IPR003764">
    <property type="entry name" value="GlcNAc_6-P_deAcase"/>
</dbReference>
<dbReference type="RefSeq" id="WP_025388022.1">
    <property type="nucleotide sequence ID" value="NZ_CP004350.1"/>
</dbReference>
<keyword evidence="4 5" id="KW-0119">Carbohydrate metabolism</keyword>
<dbReference type="PIRSF" id="PIRSF038994">
    <property type="entry name" value="NagA"/>
    <property type="match status" value="1"/>
</dbReference>
<evidence type="ECO:0000256" key="2">
    <source>
        <dbReference type="ARBA" id="ARBA00022723"/>
    </source>
</evidence>